<dbReference type="InterPro" id="IPR009061">
    <property type="entry name" value="DNA-bd_dom_put_sf"/>
</dbReference>
<dbReference type="Gene3D" id="1.10.1660.10">
    <property type="match status" value="1"/>
</dbReference>
<sequence>MNKAPEAFRTISEVADELDLPQHVLRFWESRFPQVRPMKRGGGRRYYRPDDVDLLRGIRHLLYGEGYTIRGVQRILREQGGRFVQTVWQEGAPQPERKPELDGTESEAEIEPDAADVADAAAAFDEAVAGEMPPQASPVAKAAEGEHGEAGRDESVDPSVDPYGRREPSFGAAGATPHATPALGSHPPPKREAAPLGAAPHDITAPREAAPASEPAVRAPVAERTPPPVREVPAVSERAAAVPVPPRGLSAADRARLATVLDALEACRALLRSARESERTS</sequence>
<proteinExistence type="predicted"/>
<dbReference type="PANTHER" id="PTHR30204:SF15">
    <property type="entry name" value="BLL5018 PROTEIN"/>
    <property type="match status" value="1"/>
</dbReference>
<dbReference type="SMART" id="SM00422">
    <property type="entry name" value="HTH_MERR"/>
    <property type="match status" value="1"/>
</dbReference>
<keyword evidence="1" id="KW-0238">DNA-binding</keyword>
<keyword evidence="5" id="KW-1185">Reference proteome</keyword>
<evidence type="ECO:0000313" key="4">
    <source>
        <dbReference type="EMBL" id="VCU06970.1"/>
    </source>
</evidence>
<dbReference type="GO" id="GO:0003700">
    <property type="term" value="F:DNA-binding transcription factor activity"/>
    <property type="evidence" value="ECO:0007669"/>
    <property type="project" value="InterPro"/>
</dbReference>
<gene>
    <name evidence="4" type="ORF">RHODGE_RHODGE_00060</name>
</gene>
<evidence type="ECO:0000256" key="2">
    <source>
        <dbReference type="SAM" id="MobiDB-lite"/>
    </source>
</evidence>
<evidence type="ECO:0000256" key="1">
    <source>
        <dbReference type="ARBA" id="ARBA00023125"/>
    </source>
</evidence>
<protein>
    <recommendedName>
        <fullName evidence="3">HTH merR-type domain-containing protein</fullName>
    </recommendedName>
</protein>
<evidence type="ECO:0000259" key="3">
    <source>
        <dbReference type="PROSITE" id="PS50937"/>
    </source>
</evidence>
<feature type="region of interest" description="Disordered" evidence="2">
    <location>
        <begin position="87"/>
        <end position="110"/>
    </location>
</feature>
<feature type="domain" description="HTH merR-type" evidence="3">
    <location>
        <begin position="10"/>
        <end position="78"/>
    </location>
</feature>
<feature type="compositionally biased region" description="Low complexity" evidence="2">
    <location>
        <begin position="171"/>
        <end position="182"/>
    </location>
</feature>
<reference evidence="5" key="1">
    <citation type="submission" date="2018-10" db="EMBL/GenBank/DDBJ databases">
        <authorList>
            <person name="Peiro R."/>
            <person name="Begona"/>
            <person name="Cbmso G."/>
            <person name="Lopez M."/>
            <person name="Gonzalez S."/>
            <person name="Sacristan E."/>
            <person name="Castillo E."/>
        </authorList>
    </citation>
    <scope>NUCLEOTIDE SEQUENCE [LARGE SCALE GENOMIC DNA]</scope>
</reference>
<accession>A0A447CP90</accession>
<dbReference type="Pfam" id="PF13411">
    <property type="entry name" value="MerR_1"/>
    <property type="match status" value="1"/>
</dbReference>
<dbReference type="Proteomes" id="UP000289200">
    <property type="component" value="Unassembled WGS sequence"/>
</dbReference>
<dbReference type="CDD" id="cd04765">
    <property type="entry name" value="HTH_MlrA-like_sg2"/>
    <property type="match status" value="1"/>
</dbReference>
<dbReference type="PROSITE" id="PS50937">
    <property type="entry name" value="HTH_MERR_2"/>
    <property type="match status" value="1"/>
</dbReference>
<name>A0A447CP90_9BRAD</name>
<dbReference type="RefSeq" id="WP_129607173.1">
    <property type="nucleotide sequence ID" value="NZ_UWOC01000004.1"/>
</dbReference>
<dbReference type="InterPro" id="IPR047057">
    <property type="entry name" value="MerR_fam"/>
</dbReference>
<comment type="caution">
    <text evidence="4">The sequence shown here is derived from an EMBL/GenBank/DDBJ whole genome shotgun (WGS) entry which is preliminary data.</text>
</comment>
<dbReference type="InterPro" id="IPR000551">
    <property type="entry name" value="MerR-type_HTH_dom"/>
</dbReference>
<evidence type="ECO:0000313" key="5">
    <source>
        <dbReference type="Proteomes" id="UP000289200"/>
    </source>
</evidence>
<feature type="region of interest" description="Disordered" evidence="2">
    <location>
        <begin position="131"/>
        <end position="234"/>
    </location>
</feature>
<dbReference type="AlphaFoldDB" id="A0A447CP90"/>
<dbReference type="PANTHER" id="PTHR30204">
    <property type="entry name" value="REDOX-CYCLING DRUG-SENSING TRANSCRIPTIONAL ACTIVATOR SOXR"/>
    <property type="match status" value="1"/>
</dbReference>
<feature type="compositionally biased region" description="Low complexity" evidence="2">
    <location>
        <begin position="206"/>
        <end position="223"/>
    </location>
</feature>
<dbReference type="EMBL" id="UWOC01000004">
    <property type="protein sequence ID" value="VCU06970.1"/>
    <property type="molecule type" value="Genomic_DNA"/>
</dbReference>
<feature type="compositionally biased region" description="Basic and acidic residues" evidence="2">
    <location>
        <begin position="143"/>
        <end position="155"/>
    </location>
</feature>
<dbReference type="OrthoDB" id="9810140at2"/>
<dbReference type="GO" id="GO:0003677">
    <property type="term" value="F:DNA binding"/>
    <property type="evidence" value="ECO:0007669"/>
    <property type="project" value="UniProtKB-KW"/>
</dbReference>
<dbReference type="SUPFAM" id="SSF46955">
    <property type="entry name" value="Putative DNA-binding domain"/>
    <property type="match status" value="1"/>
</dbReference>
<organism evidence="4 5">
    <name type="scientific">Rhodoplanes serenus</name>
    <dbReference type="NCBI Taxonomy" id="200615"/>
    <lineage>
        <taxon>Bacteria</taxon>
        <taxon>Pseudomonadati</taxon>
        <taxon>Pseudomonadota</taxon>
        <taxon>Alphaproteobacteria</taxon>
        <taxon>Hyphomicrobiales</taxon>
        <taxon>Nitrobacteraceae</taxon>
        <taxon>Rhodoplanes</taxon>
    </lineage>
</organism>